<sequence length="172" mass="18326">MVSRPDVSSVRDVGPLTAGRCYINHSPCHGLGRKAGRAPLAGAASSRAPAPRRGQKCGAALGPTSWSDITAARPPGRPRVRWLKWAVARQLASLPALDENANPAARQPACSVRSGCGGRSTNAGTSEGRAASGFTKAEVVYVTQPPGWSLTRLPMRVRSWRLVFPRDHRPRS</sequence>
<dbReference type="Proteomes" id="UP001066276">
    <property type="component" value="Chromosome 9"/>
</dbReference>
<evidence type="ECO:0000256" key="1">
    <source>
        <dbReference type="SAM" id="MobiDB-lite"/>
    </source>
</evidence>
<feature type="region of interest" description="Disordered" evidence="1">
    <location>
        <begin position="107"/>
        <end position="129"/>
    </location>
</feature>
<gene>
    <name evidence="2" type="ORF">NDU88_002430</name>
</gene>
<organism evidence="2 3">
    <name type="scientific">Pleurodeles waltl</name>
    <name type="common">Iberian ribbed newt</name>
    <dbReference type="NCBI Taxonomy" id="8319"/>
    <lineage>
        <taxon>Eukaryota</taxon>
        <taxon>Metazoa</taxon>
        <taxon>Chordata</taxon>
        <taxon>Craniata</taxon>
        <taxon>Vertebrata</taxon>
        <taxon>Euteleostomi</taxon>
        <taxon>Amphibia</taxon>
        <taxon>Batrachia</taxon>
        <taxon>Caudata</taxon>
        <taxon>Salamandroidea</taxon>
        <taxon>Salamandridae</taxon>
        <taxon>Pleurodelinae</taxon>
        <taxon>Pleurodeles</taxon>
    </lineage>
</organism>
<proteinExistence type="predicted"/>
<keyword evidence="3" id="KW-1185">Reference proteome</keyword>
<accession>A0AAV7MNU0</accession>
<comment type="caution">
    <text evidence="2">The sequence shown here is derived from an EMBL/GenBank/DDBJ whole genome shotgun (WGS) entry which is preliminary data.</text>
</comment>
<evidence type="ECO:0000313" key="2">
    <source>
        <dbReference type="EMBL" id="KAJ1105022.1"/>
    </source>
</evidence>
<evidence type="ECO:0000313" key="3">
    <source>
        <dbReference type="Proteomes" id="UP001066276"/>
    </source>
</evidence>
<name>A0AAV7MNU0_PLEWA</name>
<feature type="region of interest" description="Disordered" evidence="1">
    <location>
        <begin position="39"/>
        <end position="73"/>
    </location>
</feature>
<feature type="compositionally biased region" description="Low complexity" evidence="1">
    <location>
        <begin position="39"/>
        <end position="52"/>
    </location>
</feature>
<dbReference type="EMBL" id="JANPWB010000013">
    <property type="protein sequence ID" value="KAJ1105022.1"/>
    <property type="molecule type" value="Genomic_DNA"/>
</dbReference>
<protein>
    <submittedName>
        <fullName evidence="2">Uncharacterized protein</fullName>
    </submittedName>
</protein>
<reference evidence="2" key="1">
    <citation type="journal article" date="2022" name="bioRxiv">
        <title>Sequencing and chromosome-scale assembly of the giantPleurodeles waltlgenome.</title>
        <authorList>
            <person name="Brown T."/>
            <person name="Elewa A."/>
            <person name="Iarovenko S."/>
            <person name="Subramanian E."/>
            <person name="Araus A.J."/>
            <person name="Petzold A."/>
            <person name="Susuki M."/>
            <person name="Suzuki K.-i.T."/>
            <person name="Hayashi T."/>
            <person name="Toyoda A."/>
            <person name="Oliveira C."/>
            <person name="Osipova E."/>
            <person name="Leigh N.D."/>
            <person name="Simon A."/>
            <person name="Yun M.H."/>
        </authorList>
    </citation>
    <scope>NUCLEOTIDE SEQUENCE</scope>
    <source>
        <strain evidence="2">20211129_DDA</strain>
        <tissue evidence="2">Liver</tissue>
    </source>
</reference>
<dbReference type="AlphaFoldDB" id="A0AAV7MNU0"/>